<protein>
    <submittedName>
        <fullName evidence="2">Uncharacterized protein</fullName>
    </submittedName>
</protein>
<dbReference type="Proteomes" id="UP000053477">
    <property type="component" value="Unassembled WGS sequence"/>
</dbReference>
<organism evidence="2 3">
    <name type="scientific">Schizopora paradoxa</name>
    <dbReference type="NCBI Taxonomy" id="27342"/>
    <lineage>
        <taxon>Eukaryota</taxon>
        <taxon>Fungi</taxon>
        <taxon>Dikarya</taxon>
        <taxon>Basidiomycota</taxon>
        <taxon>Agaricomycotina</taxon>
        <taxon>Agaricomycetes</taxon>
        <taxon>Hymenochaetales</taxon>
        <taxon>Schizoporaceae</taxon>
        <taxon>Schizopora</taxon>
    </lineage>
</organism>
<keyword evidence="3" id="KW-1185">Reference proteome</keyword>
<dbReference type="OrthoDB" id="3054074at2759"/>
<dbReference type="InParanoid" id="A0A0H2SN15"/>
<evidence type="ECO:0000313" key="3">
    <source>
        <dbReference type="Proteomes" id="UP000053477"/>
    </source>
</evidence>
<reference evidence="2 3" key="1">
    <citation type="submission" date="2015-04" db="EMBL/GenBank/DDBJ databases">
        <title>Complete genome sequence of Schizopora paradoxa KUC8140, a cosmopolitan wood degrader in East Asia.</title>
        <authorList>
            <consortium name="DOE Joint Genome Institute"/>
            <person name="Min B."/>
            <person name="Park H."/>
            <person name="Jang Y."/>
            <person name="Kim J.-J."/>
            <person name="Kim K.H."/>
            <person name="Pangilinan J."/>
            <person name="Lipzen A."/>
            <person name="Riley R."/>
            <person name="Grigoriev I.V."/>
            <person name="Spatafora J.W."/>
            <person name="Choi I.-G."/>
        </authorList>
    </citation>
    <scope>NUCLEOTIDE SEQUENCE [LARGE SCALE GENOMIC DNA]</scope>
    <source>
        <strain evidence="2 3">KUC8140</strain>
    </source>
</reference>
<feature type="region of interest" description="Disordered" evidence="1">
    <location>
        <begin position="370"/>
        <end position="407"/>
    </location>
</feature>
<feature type="compositionally biased region" description="Polar residues" evidence="1">
    <location>
        <begin position="392"/>
        <end position="407"/>
    </location>
</feature>
<name>A0A0H2SN15_9AGAM</name>
<proteinExistence type="predicted"/>
<dbReference type="AlphaFoldDB" id="A0A0H2SN15"/>
<accession>A0A0H2SN15</accession>
<dbReference type="EMBL" id="KQ085894">
    <property type="protein sequence ID" value="KLO18461.1"/>
    <property type="molecule type" value="Genomic_DNA"/>
</dbReference>
<gene>
    <name evidence="2" type="ORF">SCHPADRAFT_955046</name>
</gene>
<feature type="compositionally biased region" description="Basic and acidic residues" evidence="1">
    <location>
        <begin position="379"/>
        <end position="390"/>
    </location>
</feature>
<evidence type="ECO:0000256" key="1">
    <source>
        <dbReference type="SAM" id="MobiDB-lite"/>
    </source>
</evidence>
<evidence type="ECO:0000313" key="2">
    <source>
        <dbReference type="EMBL" id="KLO18461.1"/>
    </source>
</evidence>
<sequence length="407" mass="46950">MILRRRQRTRYTMDDSEARASANTRIAYRETLRVDDAPDTHFMSSSVLEEFQRDDITYSYASTWSSNFTMSNLVGPGRILGKWYSKAGIGSYAKLVKGALDRMFQSENPKKHEKACEIMLTCAKSDDITVQLEAFVCIVWIFVLFPSKARSQFRKLFEGRNEISDVTVFSWKRPSVEYDIGWLYFYKLASRCLSTHQSSFLDVTAQFDDVKAQSLDFSHFEGLLLSCDDTAGFLFAPVFIFWYWDRRVNSLQDYLQRKGFDDLAIANFVSSFTTGCELRFIRPTIWVWISPPFIYGMMCSLRNAGTDELDELLECDSRLAVWVGIFKLHHIQYPLVYKSWRELCHESIPGPEHAKLRQKMRRLKNVYGPAMQKNFPPEEGSKIDREEKSRAKSVSTSATVNTANSGA</sequence>